<reference evidence="2 3" key="1">
    <citation type="submission" date="2013-09" db="EMBL/GenBank/DDBJ databases">
        <title>Whole genome shotgun sequence of Vibrio proteolyticus NBRC 13287.</title>
        <authorList>
            <person name="Isaki S."/>
            <person name="Hosoyama A."/>
            <person name="Numata M."/>
            <person name="Hashimoto M."/>
            <person name="Hosoyama Y."/>
            <person name="Tsuchikane K."/>
            <person name="Noguchi M."/>
            <person name="Hirakata S."/>
            <person name="Ichikawa N."/>
            <person name="Ohji S."/>
            <person name="Yamazoe A."/>
            <person name="Fujita N."/>
        </authorList>
    </citation>
    <scope>NUCLEOTIDE SEQUENCE [LARGE SCALE GENOMIC DNA]</scope>
    <source>
        <strain evidence="2 3">NBRC 13287</strain>
    </source>
</reference>
<dbReference type="GO" id="GO:0016757">
    <property type="term" value="F:glycosyltransferase activity"/>
    <property type="evidence" value="ECO:0007669"/>
    <property type="project" value="InterPro"/>
</dbReference>
<comment type="caution">
    <text evidence="2">The sequence shown here is derived from an EMBL/GenBank/DDBJ whole genome shotgun (WGS) entry which is preliminary data.</text>
</comment>
<dbReference type="PANTHER" id="PTHR45947">
    <property type="entry name" value="SULFOQUINOVOSYL TRANSFERASE SQD2"/>
    <property type="match status" value="1"/>
</dbReference>
<dbReference type="Proteomes" id="UP000016570">
    <property type="component" value="Unassembled WGS sequence"/>
</dbReference>
<dbReference type="InterPro" id="IPR001296">
    <property type="entry name" value="Glyco_trans_1"/>
</dbReference>
<protein>
    <recommendedName>
        <fullName evidence="1">Glycosyl transferase family 1 domain-containing protein</fullName>
    </recommendedName>
</protein>
<dbReference type="Pfam" id="PF00534">
    <property type="entry name" value="Glycos_transf_1"/>
    <property type="match status" value="1"/>
</dbReference>
<name>U2ZV96_VIBPR</name>
<dbReference type="PANTHER" id="PTHR45947:SF3">
    <property type="entry name" value="SULFOQUINOVOSYL TRANSFERASE SQD2"/>
    <property type="match status" value="1"/>
</dbReference>
<evidence type="ECO:0000313" key="2">
    <source>
        <dbReference type="EMBL" id="GAD65340.1"/>
    </source>
</evidence>
<dbReference type="SUPFAM" id="SSF53756">
    <property type="entry name" value="UDP-Glycosyltransferase/glycogen phosphorylase"/>
    <property type="match status" value="1"/>
</dbReference>
<dbReference type="EMBL" id="BATJ01000001">
    <property type="protein sequence ID" value="GAD65340.1"/>
    <property type="molecule type" value="Genomic_DNA"/>
</dbReference>
<evidence type="ECO:0000313" key="3">
    <source>
        <dbReference type="Proteomes" id="UP000016570"/>
    </source>
</evidence>
<dbReference type="Gene3D" id="3.40.50.2000">
    <property type="entry name" value="Glycogen Phosphorylase B"/>
    <property type="match status" value="2"/>
</dbReference>
<accession>U2ZV96</accession>
<dbReference type="CDD" id="cd03801">
    <property type="entry name" value="GT4_PimA-like"/>
    <property type="match status" value="1"/>
</dbReference>
<gene>
    <name evidence="2" type="ORF">VPR01S_01_01120</name>
</gene>
<keyword evidence="3" id="KW-1185">Reference proteome</keyword>
<sequence length="387" mass="43942">MKQGRLRHCLIFDPIPFNGGSKKATCEMMSVCNPDRVRFTIVTADPESWQSHSFYQSHQVKLVTLISLGALARATHGWRFWLKQALFTTNLVWVLLWHRGITRLLAPAHPGTDMPAYLASMIFGLPVIQFIHGNVPQSRSVRFCLIRAHKVFYLRSSHDSLCSAIDANSLSKLHDKRFTAFDNGIRFNDWPSQAQIGEPKLLWCASLLQWKRLDVLAAALRKLGYDEMIPTEICYIKPKQSLMPVCHLPNDLILTTFHEQPDNLDAIRRSCSIFVSTSENEPFGLSILEALAAGLCVLIPSDGAYWDKVLHHDQNCIKYQPTDSDSLLRALLLVARDDERRARIARQGMMVAKHYRAEHCYWPIADYVQFSNPQKVVASGTQEHGSC</sequence>
<dbReference type="RefSeq" id="WP_021703332.1">
    <property type="nucleotide sequence ID" value="NZ_BATJ01000001.1"/>
</dbReference>
<dbReference type="AlphaFoldDB" id="U2ZV96"/>
<dbReference type="STRING" id="1219065.VPR01S_01_01120"/>
<proteinExistence type="predicted"/>
<organism evidence="2 3">
    <name type="scientific">Vibrio proteolyticus NBRC 13287</name>
    <dbReference type="NCBI Taxonomy" id="1219065"/>
    <lineage>
        <taxon>Bacteria</taxon>
        <taxon>Pseudomonadati</taxon>
        <taxon>Pseudomonadota</taxon>
        <taxon>Gammaproteobacteria</taxon>
        <taxon>Vibrionales</taxon>
        <taxon>Vibrionaceae</taxon>
        <taxon>Vibrio</taxon>
    </lineage>
</organism>
<evidence type="ECO:0000259" key="1">
    <source>
        <dbReference type="Pfam" id="PF00534"/>
    </source>
</evidence>
<dbReference type="InterPro" id="IPR050194">
    <property type="entry name" value="Glycosyltransferase_grp1"/>
</dbReference>
<dbReference type="eggNOG" id="COG0438">
    <property type="taxonomic scope" value="Bacteria"/>
</dbReference>
<feature type="domain" description="Glycosyl transferase family 1" evidence="1">
    <location>
        <begin position="197"/>
        <end position="348"/>
    </location>
</feature>